<proteinExistence type="predicted"/>
<evidence type="ECO:0000313" key="1">
    <source>
        <dbReference type="EMBL" id="EGG16367.1"/>
    </source>
</evidence>
<protein>
    <submittedName>
        <fullName evidence="1">Short chain dehydrogenase</fullName>
    </submittedName>
</protein>
<evidence type="ECO:0000313" key="2">
    <source>
        <dbReference type="Proteomes" id="UP000007797"/>
    </source>
</evidence>
<dbReference type="PRINTS" id="PR00081">
    <property type="entry name" value="GDHRDH"/>
</dbReference>
<dbReference type="GeneID" id="14868313"/>
<dbReference type="InterPro" id="IPR036291">
    <property type="entry name" value="NAD(P)-bd_dom_sf"/>
</dbReference>
<dbReference type="PANTHER" id="PTHR43431:SF7">
    <property type="entry name" value="OXIDOREDUCTASE, SHORT CHAIN DEHYDROGENASE_REDUCTASE FAMILY (AFU_ORTHOLOGUE AFUA_5G14000)"/>
    <property type="match status" value="1"/>
</dbReference>
<dbReference type="KEGG" id="dfa:DFA_09398"/>
<dbReference type="STRING" id="1054147.F4Q7I5"/>
<dbReference type="Pfam" id="PF00106">
    <property type="entry name" value="adh_short"/>
    <property type="match status" value="1"/>
</dbReference>
<sequence length="235" mass="25560">MSKNLVAAIIGVGPGIGLSVSRKFAKEGFKVALVSRNKSKLDGYLDDIKKEGGNGITVSMDTSDEKSVEQGFKEISSQLGPIDVLVYNVSGFKYGPLHTLSAQDFENTWKSCCLGGFLTTKQVIPSMIDRKQGTILVTGATASLRGGANFSAFASGKAALRALSQSLARELSPQGIHVAHVIIDGQVDINRDYSTRPKDSFLNPDEIANNYFALYQQDKTTWTQELDLRPFTEKF</sequence>
<keyword evidence="2" id="KW-1185">Reference proteome</keyword>
<dbReference type="AlphaFoldDB" id="F4Q7I5"/>
<gene>
    <name evidence="1" type="ORF">DFA_09398</name>
</gene>
<reference evidence="2" key="1">
    <citation type="journal article" date="2011" name="Genome Res.">
        <title>Phylogeny-wide analysis of social amoeba genomes highlights ancient origins for complex intercellular communication.</title>
        <authorList>
            <person name="Heidel A.J."/>
            <person name="Lawal H.M."/>
            <person name="Felder M."/>
            <person name="Schilde C."/>
            <person name="Helps N.R."/>
            <person name="Tunggal B."/>
            <person name="Rivero F."/>
            <person name="John U."/>
            <person name="Schleicher M."/>
            <person name="Eichinger L."/>
            <person name="Platzer M."/>
            <person name="Noegel A.A."/>
            <person name="Schaap P."/>
            <person name="Gloeckner G."/>
        </authorList>
    </citation>
    <scope>NUCLEOTIDE SEQUENCE [LARGE SCALE GENOMIC DNA]</scope>
    <source>
        <strain evidence="2">SH3</strain>
    </source>
</reference>
<dbReference type="EMBL" id="GL883024">
    <property type="protein sequence ID" value="EGG16367.1"/>
    <property type="molecule type" value="Genomic_DNA"/>
</dbReference>
<dbReference type="Proteomes" id="UP000007797">
    <property type="component" value="Unassembled WGS sequence"/>
</dbReference>
<dbReference type="InterPro" id="IPR002347">
    <property type="entry name" value="SDR_fam"/>
</dbReference>
<name>F4Q7I5_CACFS</name>
<dbReference type="Gene3D" id="3.40.50.720">
    <property type="entry name" value="NAD(P)-binding Rossmann-like Domain"/>
    <property type="match status" value="1"/>
</dbReference>
<dbReference type="OrthoDB" id="5399006at2759"/>
<dbReference type="PANTHER" id="PTHR43431">
    <property type="entry name" value="OXIDOREDUCTASE, SHORT CHAIN DEHYDROGENASE/REDUCTASE FAMILY (AFU_ORTHOLOGUE AFUA_5G14000)"/>
    <property type="match status" value="1"/>
</dbReference>
<accession>F4Q7I5</accession>
<dbReference type="SUPFAM" id="SSF51735">
    <property type="entry name" value="NAD(P)-binding Rossmann-fold domains"/>
    <property type="match status" value="1"/>
</dbReference>
<dbReference type="OMA" id="FAGAKHG"/>
<dbReference type="RefSeq" id="XP_004354751.1">
    <property type="nucleotide sequence ID" value="XM_004354699.1"/>
</dbReference>
<organism evidence="1 2">
    <name type="scientific">Cavenderia fasciculata</name>
    <name type="common">Slime mold</name>
    <name type="synonym">Dictyostelium fasciculatum</name>
    <dbReference type="NCBI Taxonomy" id="261658"/>
    <lineage>
        <taxon>Eukaryota</taxon>
        <taxon>Amoebozoa</taxon>
        <taxon>Evosea</taxon>
        <taxon>Eumycetozoa</taxon>
        <taxon>Dictyostelia</taxon>
        <taxon>Acytosteliales</taxon>
        <taxon>Cavenderiaceae</taxon>
        <taxon>Cavenderia</taxon>
    </lineage>
</organism>